<name>A0A1F5VGZ0_9BACT</name>
<protein>
    <recommendedName>
        <fullName evidence="2">Pesticidal crystal protein Cry22Aa Ig-like domain-containing protein</fullName>
    </recommendedName>
</protein>
<dbReference type="InterPro" id="IPR015943">
    <property type="entry name" value="WD40/YVTN_repeat-like_dom_sf"/>
</dbReference>
<dbReference type="SUPFAM" id="SSF50969">
    <property type="entry name" value="YVTN repeat-like/Quinoprotein amine dehydrogenase"/>
    <property type="match status" value="1"/>
</dbReference>
<feature type="compositionally biased region" description="Low complexity" evidence="1">
    <location>
        <begin position="1488"/>
        <end position="1502"/>
    </location>
</feature>
<feature type="domain" description="Pesticidal crystal protein Cry22Aa Ig-like" evidence="2">
    <location>
        <begin position="1596"/>
        <end position="1629"/>
    </location>
</feature>
<evidence type="ECO:0000259" key="2">
    <source>
        <dbReference type="Pfam" id="PF16403"/>
    </source>
</evidence>
<evidence type="ECO:0000256" key="1">
    <source>
        <dbReference type="SAM" id="MobiDB-lite"/>
    </source>
</evidence>
<dbReference type="STRING" id="1798325.A2834_00125"/>
<dbReference type="InterPro" id="IPR013211">
    <property type="entry name" value="LVIVD"/>
</dbReference>
<dbReference type="EMBL" id="MFHD01000014">
    <property type="protein sequence ID" value="OGF62727.1"/>
    <property type="molecule type" value="Genomic_DNA"/>
</dbReference>
<organism evidence="3 4">
    <name type="scientific">Candidatus Giovannonibacteria bacterium RIFCSPHIGHO2_01_FULL_45_23</name>
    <dbReference type="NCBI Taxonomy" id="1798325"/>
    <lineage>
        <taxon>Bacteria</taxon>
        <taxon>Candidatus Giovannoniibacteriota</taxon>
    </lineage>
</organism>
<accession>A0A1F5VGZ0</accession>
<dbReference type="Gene3D" id="2.130.10.10">
    <property type="entry name" value="YVTN repeat-like/Quinoprotein amine dehydrogenase"/>
    <property type="match status" value="1"/>
</dbReference>
<dbReference type="InterPro" id="IPR013783">
    <property type="entry name" value="Ig-like_fold"/>
</dbReference>
<comment type="caution">
    <text evidence="3">The sequence shown here is derived from an EMBL/GenBank/DDBJ whole genome shotgun (WGS) entry which is preliminary data.</text>
</comment>
<dbReference type="Proteomes" id="UP000179251">
    <property type="component" value="Unassembled WGS sequence"/>
</dbReference>
<dbReference type="Pfam" id="PF08309">
    <property type="entry name" value="LVIVD"/>
    <property type="match status" value="6"/>
</dbReference>
<evidence type="ECO:0000313" key="4">
    <source>
        <dbReference type="Proteomes" id="UP000179251"/>
    </source>
</evidence>
<reference evidence="3 4" key="1">
    <citation type="journal article" date="2016" name="Nat. Commun.">
        <title>Thousands of microbial genomes shed light on interconnected biogeochemical processes in an aquifer system.</title>
        <authorList>
            <person name="Anantharaman K."/>
            <person name="Brown C.T."/>
            <person name="Hug L.A."/>
            <person name="Sharon I."/>
            <person name="Castelle C.J."/>
            <person name="Probst A.J."/>
            <person name="Thomas B.C."/>
            <person name="Singh A."/>
            <person name="Wilkins M.J."/>
            <person name="Karaoz U."/>
            <person name="Brodie E.L."/>
            <person name="Williams K.H."/>
            <person name="Hubbard S.S."/>
            <person name="Banfield J.F."/>
        </authorList>
    </citation>
    <scope>NUCLEOTIDE SEQUENCE [LARGE SCALE GENOMIC DNA]</scope>
</reference>
<proteinExistence type="predicted"/>
<dbReference type="InterPro" id="IPR011044">
    <property type="entry name" value="Quino_amine_DH_bsu"/>
</dbReference>
<dbReference type="Pfam" id="PF16403">
    <property type="entry name" value="Bact_surface_Ig-like"/>
    <property type="match status" value="1"/>
</dbReference>
<evidence type="ECO:0000313" key="3">
    <source>
        <dbReference type="EMBL" id="OGF62727.1"/>
    </source>
</evidence>
<dbReference type="Gene3D" id="2.60.40.10">
    <property type="entry name" value="Immunoglobulins"/>
    <property type="match status" value="1"/>
</dbReference>
<gene>
    <name evidence="3" type="ORF">A2834_00125</name>
</gene>
<sequence>MRSGLLTEAGRFADTGNLGIGTTTPGTALSIQGVANLHTSTSTFYATGGLNLADGCFAIDGTCVAGTGAGMGITSLNGLNAQTQTFADNDYVDALSSGTIHTFNGTTSPFFGTIFASSTVRFSSLTNGVLAANSIGTLTASSTLTVNIGGTGTTTLTSGGILFGNGTGPFLTDSNLFWDNTNKRLGLGTTSPQERLSLRGGSFFQAGGDSITSYAPILVGTANMTSSDSPLAVYVEGNYAYVVGSSGSFRVFDISTSTPALVGSATVGSSGNFDVHVSGGYAYVTTGGGGSLAIADVSNPSGPVQIATGGGATDVYAAGRYVYASFNGAAGADVFNVFDITNPKSPSLVGTYKLDDVNPVSLDVSGMFAYTANSSSTKSSIHKIDISNPLKPIIVGTSTTSASPSSIDVEGNYAYVVNTGSDSLEVFSVATSTPSLVGTVATGCTDPGDVRVQGRYAYVICDNSFRVFDVSNPLAPLLVGSVSVSGSGYSADDERLFISGRYAYLVSNGTQTFKVYDISGVEVQSMLAHSLKAGSTQIKDSLNVSGAIYGDSISLGAGGLYTRGSLAVASTTYFLKSVGIGTTSPGSILSINGVANLHTSTSTFYATGGLNLADGCFAIDGTCVAGTGAGMGITSLNTLNAQTQTFSDNDYVDVLSSGTVHTFNGTTSPFFGTIFASSTVRFSNYTDAVLAVDSTGALSASTTIAVTRGGTASTTLGGLLAGAGNTLASAIISSPLGWNQNTRTLTCSNCLSSASAVNSNTGYADLAISQSGNSYTFTLSATTSPTFGAVAATSTLASATTTPLTVSNLASATTTAVRVAFQSTGAVGSLGATTTSAITSLLTQNFNTGKGDLLFSTLRSGLLTEAGRFADTGNLGIGTTTPGSLLSIGNTGTGPINLSATATSTYGYGINILNGCFAIDGTCVGGGGGGITSLNSLTGGTQTFASNDLISIVSPAAGTVHNFYGSTTPTFGWIRATSSESSFFTGNLGIGTTTPDAALDVYQATNNADTLNITYNNGAGNPERAALYVNMAAVVNNPAIRIDDLQTGGNATDVQGLLINHGGSGYALRINDDGTLTDDTAFVVNASGNVSIGTTTSNGKLFAVVESDMLTLNGQRDVSTTGRAGFTNNDQTAGNNFRLEWRTRDSDGTAAIGSSIMGYFMARTAAGVTGDLAFITSNNALVGTENMRITGAGNVGIGTTTPGAKLNIIGALCVDDTSPTCANAARTDGTIYSVAVLSNTLDLAESYPTKDATLEEGDIVTLDYQNPVFVSKATSTESFILGAVSTKPGFYLGGFDDGKDFINEKKLPIALSGRVPVKVNLEGGAIGIGDKITSSSVAGVGMKATTSGTTLGIALESYDGTQDFGTSTPKILVFVNLGYSKLDSEIAAGESGGWIVDQASGKIKSSYALDMDGKDIENVRRILSASGLWSIDENGKLIVQEIETQKLTVTGPQGITIYDRATGGPVCVFSENGILKSESGACGTNLEAGLPSGSPASSTPPADTEPLAVSSSTPFTINDVEPLAVSSSTPLTVNDVEPPVITINGNNPSTINVGGAYADLGVTVTDNIDQNLGYTASLDGPPGGEASGPALSQGDGLTLDTSTAGTHTILYTATDSAGNTATATRTVNVVDMH</sequence>
<feature type="region of interest" description="Disordered" evidence="1">
    <location>
        <begin position="1486"/>
        <end position="1514"/>
    </location>
</feature>
<dbReference type="InterPro" id="IPR032179">
    <property type="entry name" value="Cry22Aa_Ig-like"/>
</dbReference>